<name>A0ABR0BEW7_PURLI</name>
<dbReference type="EMBL" id="JAWRVI010000182">
    <property type="protein sequence ID" value="KAK4072857.1"/>
    <property type="molecule type" value="Genomic_DNA"/>
</dbReference>
<keyword evidence="2" id="KW-1185">Reference proteome</keyword>
<protein>
    <submittedName>
        <fullName evidence="1">Uncharacterized protein</fullName>
    </submittedName>
</protein>
<evidence type="ECO:0000313" key="1">
    <source>
        <dbReference type="EMBL" id="KAK4072857.1"/>
    </source>
</evidence>
<comment type="caution">
    <text evidence="1">The sequence shown here is derived from an EMBL/GenBank/DDBJ whole genome shotgun (WGS) entry which is preliminary data.</text>
</comment>
<evidence type="ECO:0000313" key="2">
    <source>
        <dbReference type="Proteomes" id="UP001287286"/>
    </source>
</evidence>
<gene>
    <name evidence="1" type="ORF">Purlil1_13210</name>
</gene>
<sequence length="175" mass="19678">MTRHCSPAIFFQPDEIRSAALTAIREIKGQHDGRLVQEILVSEPIRSHLPEIGIVYETANLVAKLEATLEATLEANLEVNLEAILEAALKILQATLEANLDKVLQFIQLYTQKRVEYNSCFDKPIEDWMVLQTRDSLRYRLQGALSVETAERIVEKLAISEALGLIEEHSEGPVV</sequence>
<proteinExistence type="predicted"/>
<accession>A0ABR0BEW7</accession>
<dbReference type="Proteomes" id="UP001287286">
    <property type="component" value="Unassembled WGS sequence"/>
</dbReference>
<reference evidence="1 2" key="1">
    <citation type="journal article" date="2024" name="Microbiol. Resour. Announc.">
        <title>Genome annotations for the ascomycete fungi Trichoderma harzianum, Trichoderma aggressivum, and Purpureocillium lilacinum.</title>
        <authorList>
            <person name="Beijen E.P.W."/>
            <person name="Ohm R.A."/>
        </authorList>
    </citation>
    <scope>NUCLEOTIDE SEQUENCE [LARGE SCALE GENOMIC DNA]</scope>
    <source>
        <strain evidence="1 2">CBS 150709</strain>
    </source>
</reference>
<organism evidence="1 2">
    <name type="scientific">Purpureocillium lilacinum</name>
    <name type="common">Paecilomyces lilacinus</name>
    <dbReference type="NCBI Taxonomy" id="33203"/>
    <lineage>
        <taxon>Eukaryota</taxon>
        <taxon>Fungi</taxon>
        <taxon>Dikarya</taxon>
        <taxon>Ascomycota</taxon>
        <taxon>Pezizomycotina</taxon>
        <taxon>Sordariomycetes</taxon>
        <taxon>Hypocreomycetidae</taxon>
        <taxon>Hypocreales</taxon>
        <taxon>Ophiocordycipitaceae</taxon>
        <taxon>Purpureocillium</taxon>
    </lineage>
</organism>